<dbReference type="PANTHER" id="PTHR31806:SF1">
    <property type="entry name" value="PURINE-CYTOSINE PERMEASE FCY2-RELATED"/>
    <property type="match status" value="1"/>
</dbReference>
<keyword evidence="4 8" id="KW-0812">Transmembrane</keyword>
<dbReference type="PIRSF" id="PIRSF002744">
    <property type="entry name" value="Pur-cyt_permease"/>
    <property type="match status" value="1"/>
</dbReference>
<keyword evidence="5 8" id="KW-1133">Transmembrane helix</keyword>
<dbReference type="EMBL" id="JBHSKD010000003">
    <property type="protein sequence ID" value="MFC5175615.1"/>
    <property type="molecule type" value="Genomic_DNA"/>
</dbReference>
<feature type="transmembrane region" description="Helical" evidence="8">
    <location>
        <begin position="288"/>
        <end position="315"/>
    </location>
</feature>
<evidence type="ECO:0000313" key="9">
    <source>
        <dbReference type="EMBL" id="MFC5175615.1"/>
    </source>
</evidence>
<feature type="transmembrane region" description="Helical" evidence="8">
    <location>
        <begin position="443"/>
        <end position="463"/>
    </location>
</feature>
<dbReference type="Pfam" id="PF02133">
    <property type="entry name" value="Transp_cyt_pur"/>
    <property type="match status" value="1"/>
</dbReference>
<keyword evidence="3 7" id="KW-0813">Transport</keyword>
<accession>A0ABW0BEE3</accession>
<proteinExistence type="inferred from homology"/>
<dbReference type="InterPro" id="IPR001248">
    <property type="entry name" value="Pur-cyt_permease"/>
</dbReference>
<feature type="transmembrane region" description="Helical" evidence="8">
    <location>
        <begin position="173"/>
        <end position="191"/>
    </location>
</feature>
<name>A0ABW0BEE3_9ACTN</name>
<comment type="subcellular location">
    <subcellularLocation>
        <location evidence="1">Membrane</location>
        <topology evidence="1">Multi-pass membrane protein</topology>
    </subcellularLocation>
</comment>
<dbReference type="Proteomes" id="UP001596087">
    <property type="component" value="Unassembled WGS sequence"/>
</dbReference>
<dbReference type="Gene3D" id="1.10.4160.10">
    <property type="entry name" value="Hydantoin permease"/>
    <property type="match status" value="1"/>
</dbReference>
<sequence length="488" mass="51331">MKDQAGAGVVETRGIDFIPDDERHGSPSSLFWVFVGAQFSFTVIVFGWLPVAFGLGWWSSFTAIVVGLVIGTMVYTPFALFGPRTGTNSAVSSGAHFGVVGRIIGSILAMVTAVGFFAISIWTGGDSLVAGANRLFGTPDSDAMAALAYAVAALITIAIAIYGFDTVVAAQKFVVPILGLVMVVGVFALASKFDPSYAGGAYLLGDFWPTWLLSVATVASLPISYAPFANDYSRYISRRVPNSRLLLANGVGMFIGCAIACLFGAYMASIFGAAETSFVGGFISISPTWFVTAVILFGLLGSFGQGSVCLYGTGLDFSSLIPKLPRVSATLAVSAISLLLVFVGRFVWDVVDSISAFVILLVVILTPWVIINLIGFAFRKGQYDVVDLQVFNAGQRGGIYWFTGGWNFRAVGAFVPAIVVGLLCLNTTLYTGPWANVANGVDVSLLASAGVAAVLYPALMLIFPERGVVPTHLNASLPSALEVNGVLE</sequence>
<dbReference type="PANTHER" id="PTHR31806">
    <property type="entry name" value="PURINE-CYTOSINE PERMEASE FCY2-RELATED"/>
    <property type="match status" value="1"/>
</dbReference>
<keyword evidence="10" id="KW-1185">Reference proteome</keyword>
<evidence type="ECO:0000256" key="1">
    <source>
        <dbReference type="ARBA" id="ARBA00004141"/>
    </source>
</evidence>
<feature type="transmembrane region" description="Helical" evidence="8">
    <location>
        <begin position="55"/>
        <end position="78"/>
    </location>
</feature>
<evidence type="ECO:0000256" key="5">
    <source>
        <dbReference type="ARBA" id="ARBA00022989"/>
    </source>
</evidence>
<evidence type="ECO:0000256" key="7">
    <source>
        <dbReference type="PIRNR" id="PIRNR002744"/>
    </source>
</evidence>
<feature type="transmembrane region" description="Helical" evidence="8">
    <location>
        <begin position="211"/>
        <end position="233"/>
    </location>
</feature>
<evidence type="ECO:0000256" key="2">
    <source>
        <dbReference type="ARBA" id="ARBA00008974"/>
    </source>
</evidence>
<evidence type="ECO:0000256" key="3">
    <source>
        <dbReference type="ARBA" id="ARBA00022448"/>
    </source>
</evidence>
<reference evidence="10" key="1">
    <citation type="journal article" date="2019" name="Int. J. Syst. Evol. Microbiol.">
        <title>The Global Catalogue of Microorganisms (GCM) 10K type strain sequencing project: providing services to taxonomists for standard genome sequencing and annotation.</title>
        <authorList>
            <consortium name="The Broad Institute Genomics Platform"/>
            <consortium name="The Broad Institute Genome Sequencing Center for Infectious Disease"/>
            <person name="Wu L."/>
            <person name="Ma J."/>
        </authorList>
    </citation>
    <scope>NUCLEOTIDE SEQUENCE [LARGE SCALE GENOMIC DNA]</scope>
    <source>
        <strain evidence="10">DFY41</strain>
    </source>
</reference>
<evidence type="ECO:0000256" key="4">
    <source>
        <dbReference type="ARBA" id="ARBA00022692"/>
    </source>
</evidence>
<dbReference type="RefSeq" id="WP_378586648.1">
    <property type="nucleotide sequence ID" value="NZ_JBHSKD010000003.1"/>
</dbReference>
<evidence type="ECO:0000256" key="8">
    <source>
        <dbReference type="SAM" id="Phobius"/>
    </source>
</evidence>
<feature type="transmembrane region" description="Helical" evidence="8">
    <location>
        <begin position="143"/>
        <end position="164"/>
    </location>
</feature>
<keyword evidence="6 7" id="KW-0472">Membrane</keyword>
<gene>
    <name evidence="9" type="ORF">ACFPGP_02960</name>
</gene>
<evidence type="ECO:0000256" key="6">
    <source>
        <dbReference type="ARBA" id="ARBA00023136"/>
    </source>
</evidence>
<evidence type="ECO:0000313" key="10">
    <source>
        <dbReference type="Proteomes" id="UP001596087"/>
    </source>
</evidence>
<feature type="transmembrane region" description="Helical" evidence="8">
    <location>
        <begin position="327"/>
        <end position="348"/>
    </location>
</feature>
<comment type="caution">
    <text evidence="9">The sequence shown here is derived from an EMBL/GenBank/DDBJ whole genome shotgun (WGS) entry which is preliminary data.</text>
</comment>
<feature type="transmembrane region" description="Helical" evidence="8">
    <location>
        <begin position="30"/>
        <end position="49"/>
    </location>
</feature>
<comment type="similarity">
    <text evidence="2 7">Belongs to the purine-cytosine permease (2.A.39) family.</text>
</comment>
<feature type="transmembrane region" description="Helical" evidence="8">
    <location>
        <begin position="354"/>
        <end position="378"/>
    </location>
</feature>
<organism evidence="9 10">
    <name type="scientific">Nocardioides taihuensis</name>
    <dbReference type="NCBI Taxonomy" id="1835606"/>
    <lineage>
        <taxon>Bacteria</taxon>
        <taxon>Bacillati</taxon>
        <taxon>Actinomycetota</taxon>
        <taxon>Actinomycetes</taxon>
        <taxon>Propionibacteriales</taxon>
        <taxon>Nocardioidaceae</taxon>
        <taxon>Nocardioides</taxon>
    </lineage>
</organism>
<feature type="transmembrane region" description="Helical" evidence="8">
    <location>
        <begin position="399"/>
        <end position="423"/>
    </location>
</feature>
<dbReference type="InterPro" id="IPR026030">
    <property type="entry name" value="Pur-cyt_permease_Fcy2/21/22"/>
</dbReference>
<feature type="transmembrane region" description="Helical" evidence="8">
    <location>
        <begin position="99"/>
        <end position="123"/>
    </location>
</feature>
<protein>
    <submittedName>
        <fullName evidence="9">Purine-cytosine permease family protein</fullName>
    </submittedName>
</protein>
<feature type="transmembrane region" description="Helical" evidence="8">
    <location>
        <begin position="245"/>
        <end position="268"/>
    </location>
</feature>